<dbReference type="GO" id="GO:0006412">
    <property type="term" value="P:translation"/>
    <property type="evidence" value="ECO:0007669"/>
    <property type="project" value="UniProtKB-UniRule"/>
</dbReference>
<evidence type="ECO:0000313" key="7">
    <source>
        <dbReference type="Proteomes" id="UP000600363"/>
    </source>
</evidence>
<protein>
    <recommendedName>
        <fullName evidence="4 5">Large ribosomal subunit protein eL39</fullName>
    </recommendedName>
</protein>
<comment type="similarity">
    <text evidence="1 5">Belongs to the eukaryotic ribosomal protein eL39 family.</text>
</comment>
<evidence type="ECO:0000256" key="2">
    <source>
        <dbReference type="ARBA" id="ARBA00022980"/>
    </source>
</evidence>
<dbReference type="RefSeq" id="WP_042686707.1">
    <property type="nucleotide sequence ID" value="NZ_DUIH01000006.1"/>
</dbReference>
<dbReference type="Pfam" id="PF00832">
    <property type="entry name" value="Ribosomal_L39"/>
    <property type="match status" value="1"/>
</dbReference>
<accession>A0A832RXK8</accession>
<dbReference type="HAMAP" id="MF_00629">
    <property type="entry name" value="Ribosomal_eL39"/>
    <property type="match status" value="1"/>
</dbReference>
<dbReference type="InterPro" id="IPR023626">
    <property type="entry name" value="Ribosomal_eL39_dom_sf"/>
</dbReference>
<dbReference type="FunFam" id="1.10.1620.10:FF:000001">
    <property type="entry name" value="60S ribosomal protein-like L39"/>
    <property type="match status" value="1"/>
</dbReference>
<dbReference type="InterPro" id="IPR020083">
    <property type="entry name" value="Ribosomal_eL39_CS"/>
</dbReference>
<dbReference type="Gene3D" id="1.10.1620.10">
    <property type="entry name" value="Ribosomal protein L39e"/>
    <property type="match status" value="1"/>
</dbReference>
<dbReference type="SUPFAM" id="SSF48662">
    <property type="entry name" value="Ribosomal protein L39e"/>
    <property type="match status" value="1"/>
</dbReference>
<evidence type="ECO:0000256" key="4">
    <source>
        <dbReference type="ARBA" id="ARBA00035234"/>
    </source>
</evidence>
<dbReference type="NCBIfam" id="NF002316">
    <property type="entry name" value="PRK01242.1"/>
    <property type="match status" value="1"/>
</dbReference>
<evidence type="ECO:0000256" key="3">
    <source>
        <dbReference type="ARBA" id="ARBA00023274"/>
    </source>
</evidence>
<sequence length="50" mass="6031">MSKVTKGVKLRLAKAAKQNSRVPVWVILRTNRRVRTHPKRRHWRRTTLDK</sequence>
<evidence type="ECO:0000256" key="5">
    <source>
        <dbReference type="HAMAP-Rule" id="MF_00629"/>
    </source>
</evidence>
<dbReference type="PANTHER" id="PTHR19970">
    <property type="entry name" value="RIBOSOMAL PROTEIN L39E"/>
    <property type="match status" value="1"/>
</dbReference>
<keyword evidence="2 5" id="KW-0689">Ribosomal protein</keyword>
<dbReference type="GO" id="GO:0003735">
    <property type="term" value="F:structural constituent of ribosome"/>
    <property type="evidence" value="ECO:0007669"/>
    <property type="project" value="InterPro"/>
</dbReference>
<dbReference type="InterPro" id="IPR000077">
    <property type="entry name" value="Ribosomal_eL39"/>
</dbReference>
<proteinExistence type="inferred from homology"/>
<comment type="caution">
    <text evidence="6">The sequence shown here is derived from an EMBL/GenBank/DDBJ whole genome shotgun (WGS) entry which is preliminary data.</text>
</comment>
<gene>
    <name evidence="5" type="primary">rpl39e</name>
    <name evidence="6" type="ORF">HA299_01365</name>
</gene>
<evidence type="ECO:0000313" key="6">
    <source>
        <dbReference type="EMBL" id="HIH69261.1"/>
    </source>
</evidence>
<dbReference type="AlphaFoldDB" id="A0A832RXK8"/>
<dbReference type="GO" id="GO:0022625">
    <property type="term" value="C:cytosolic large ribosomal subunit"/>
    <property type="evidence" value="ECO:0007669"/>
    <property type="project" value="TreeGrafter"/>
</dbReference>
<dbReference type="PROSITE" id="PS00051">
    <property type="entry name" value="RIBOSOMAL_L39E"/>
    <property type="match status" value="1"/>
</dbReference>
<dbReference type="EMBL" id="DUIH01000006">
    <property type="protein sequence ID" value="HIH69261.1"/>
    <property type="molecule type" value="Genomic_DNA"/>
</dbReference>
<reference evidence="6" key="1">
    <citation type="journal article" date="2020" name="bioRxiv">
        <title>A rank-normalized archaeal taxonomy based on genome phylogeny resolves widespread incomplete and uneven classifications.</title>
        <authorList>
            <person name="Rinke C."/>
            <person name="Chuvochina M."/>
            <person name="Mussig A.J."/>
            <person name="Chaumeil P.-A."/>
            <person name="Waite D.W."/>
            <person name="Whitman W.B."/>
            <person name="Parks D.H."/>
            <person name="Hugenholtz P."/>
        </authorList>
    </citation>
    <scope>NUCLEOTIDE SEQUENCE</scope>
    <source>
        <strain evidence="6">UBA12518</strain>
    </source>
</reference>
<evidence type="ECO:0000256" key="1">
    <source>
        <dbReference type="ARBA" id="ARBA00009339"/>
    </source>
</evidence>
<dbReference type="Proteomes" id="UP000600363">
    <property type="component" value="Unassembled WGS sequence"/>
</dbReference>
<name>A0A832RXK8_9EURY</name>
<organism evidence="6 7">
    <name type="scientific">Methermicoccus shengliensis</name>
    <dbReference type="NCBI Taxonomy" id="660064"/>
    <lineage>
        <taxon>Archaea</taxon>
        <taxon>Methanobacteriati</taxon>
        <taxon>Methanobacteriota</taxon>
        <taxon>Stenosarchaea group</taxon>
        <taxon>Methanomicrobia</taxon>
        <taxon>Methanosarcinales</taxon>
        <taxon>Methermicoccaceae</taxon>
        <taxon>Methermicoccus</taxon>
    </lineage>
</organism>
<dbReference type="PANTHER" id="PTHR19970:SF0">
    <property type="entry name" value="LARGE RIBOSOMAL SUBUNIT PROTEIN EL39"/>
    <property type="match status" value="1"/>
</dbReference>
<keyword evidence="3 5" id="KW-0687">Ribonucleoprotein</keyword>